<keyword evidence="9" id="KW-1185">Reference proteome</keyword>
<evidence type="ECO:0000256" key="5">
    <source>
        <dbReference type="ARBA" id="ARBA00023136"/>
    </source>
</evidence>
<evidence type="ECO:0000256" key="2">
    <source>
        <dbReference type="ARBA" id="ARBA00006070"/>
    </source>
</evidence>
<evidence type="ECO:0000256" key="3">
    <source>
        <dbReference type="ARBA" id="ARBA00022692"/>
    </source>
</evidence>
<sequence>MCVIAAVAGSSNKVNMVAPNFVHSKSEWTSSGIALLIGKHKENNFRKHLCPHEHLKDHDHKPSRVKIVALPTFDLCFASASEKALMESCCLTLKANPRLVNVRKSSFNNGDNAFLGERTRGSLDNSLWINHVDHKKEMKIKTGSSAILTSNNRREAKAMFGYRLCNNVDTIDENSTPRMWLRSYWEEVLIGGCYKLIDIPMSNCFNSGINKIFVLMQFNSASLNRHLAQTYYGNGINFGDGFVEDAKNRNIENVVILCAIISIEWIRWTFYRYSMTKAFCIAFVMTFFSLFDVPVFCPILLCNWIVLFALTMRRQIAHMIEYKYIPFNIGKQYSGKKASASTVVPVGIKTCVGRFTGKVAGDFVGRKEKLAFLVTSQKRNIVAYTQWL</sequence>
<comment type="subcellular location">
    <subcellularLocation>
        <location evidence="1">Membrane</location>
        <topology evidence="1">Multi-pass membrane protein</topology>
    </subcellularLocation>
</comment>
<dbReference type="EMBL" id="VEPZ02001575">
    <property type="protein sequence ID" value="KAE8667405.1"/>
    <property type="molecule type" value="Genomic_DNA"/>
</dbReference>
<dbReference type="PANTHER" id="PTHR10743">
    <property type="entry name" value="PROTEIN RER1"/>
    <property type="match status" value="1"/>
</dbReference>
<dbReference type="GO" id="GO:0000139">
    <property type="term" value="C:Golgi membrane"/>
    <property type="evidence" value="ECO:0007669"/>
    <property type="project" value="TreeGrafter"/>
</dbReference>
<keyword evidence="4 6" id="KW-1133">Transmembrane helix</keyword>
<name>A0A6A2XJV7_HIBSY</name>
<keyword evidence="5 6" id="KW-0472">Membrane</keyword>
<evidence type="ECO:0000256" key="1">
    <source>
        <dbReference type="ARBA" id="ARBA00004141"/>
    </source>
</evidence>
<dbReference type="GO" id="GO:0005783">
    <property type="term" value="C:endoplasmic reticulum"/>
    <property type="evidence" value="ECO:0007669"/>
    <property type="project" value="GOC"/>
</dbReference>
<evidence type="ECO:0000256" key="6">
    <source>
        <dbReference type="SAM" id="Phobius"/>
    </source>
</evidence>
<evidence type="ECO:0000313" key="8">
    <source>
        <dbReference type="EMBL" id="KAE8667405.1"/>
    </source>
</evidence>
<comment type="similarity">
    <text evidence="2">Belongs to the RER1 family.</text>
</comment>
<dbReference type="GO" id="GO:0006621">
    <property type="term" value="P:protein retention in ER lumen"/>
    <property type="evidence" value="ECO:0007669"/>
    <property type="project" value="TreeGrafter"/>
</dbReference>
<organism evidence="8 9">
    <name type="scientific">Hibiscus syriacus</name>
    <name type="common">Rose of Sharon</name>
    <dbReference type="NCBI Taxonomy" id="106335"/>
    <lineage>
        <taxon>Eukaryota</taxon>
        <taxon>Viridiplantae</taxon>
        <taxon>Streptophyta</taxon>
        <taxon>Embryophyta</taxon>
        <taxon>Tracheophyta</taxon>
        <taxon>Spermatophyta</taxon>
        <taxon>Magnoliopsida</taxon>
        <taxon>eudicotyledons</taxon>
        <taxon>Gunneridae</taxon>
        <taxon>Pentapetalae</taxon>
        <taxon>rosids</taxon>
        <taxon>malvids</taxon>
        <taxon>Malvales</taxon>
        <taxon>Malvaceae</taxon>
        <taxon>Malvoideae</taxon>
        <taxon>Hibiscus</taxon>
    </lineage>
</organism>
<accession>A0A6A2XJV7</accession>
<evidence type="ECO:0000313" key="9">
    <source>
        <dbReference type="Proteomes" id="UP000436088"/>
    </source>
</evidence>
<feature type="transmembrane region" description="Helical" evidence="6">
    <location>
        <begin position="281"/>
        <end position="310"/>
    </location>
</feature>
<dbReference type="InterPro" id="IPR029044">
    <property type="entry name" value="Nucleotide-diphossugar_trans"/>
</dbReference>
<keyword evidence="3 6" id="KW-0812">Transmembrane</keyword>
<dbReference type="Pfam" id="PF00483">
    <property type="entry name" value="NTP_transferase"/>
    <property type="match status" value="1"/>
</dbReference>
<proteinExistence type="inferred from homology"/>
<dbReference type="PANTHER" id="PTHR10743:SF17">
    <property type="entry name" value="PROTEIN RER1A"/>
    <property type="match status" value="1"/>
</dbReference>
<gene>
    <name evidence="8" type="ORF">F3Y22_tig00112411pilonHSYRG00117</name>
</gene>
<feature type="domain" description="Nucleotidyl transferase" evidence="7">
    <location>
        <begin position="188"/>
        <end position="231"/>
    </location>
</feature>
<comment type="caution">
    <text evidence="8">The sequence shown here is derived from an EMBL/GenBank/DDBJ whole genome shotgun (WGS) entry which is preliminary data.</text>
</comment>
<dbReference type="InterPro" id="IPR004932">
    <property type="entry name" value="Rer1"/>
</dbReference>
<dbReference type="SUPFAM" id="SSF53448">
    <property type="entry name" value="Nucleotide-diphospho-sugar transferases"/>
    <property type="match status" value="1"/>
</dbReference>
<dbReference type="Proteomes" id="UP000436088">
    <property type="component" value="Unassembled WGS sequence"/>
</dbReference>
<protein>
    <submittedName>
        <fullName evidence="8">Protein RER1B</fullName>
    </submittedName>
</protein>
<dbReference type="Gene3D" id="3.90.550.10">
    <property type="entry name" value="Spore Coat Polysaccharide Biosynthesis Protein SpsA, Chain A"/>
    <property type="match status" value="1"/>
</dbReference>
<evidence type="ECO:0000259" key="7">
    <source>
        <dbReference type="Pfam" id="PF00483"/>
    </source>
</evidence>
<dbReference type="InterPro" id="IPR005835">
    <property type="entry name" value="NTP_transferase_dom"/>
</dbReference>
<dbReference type="GO" id="GO:0006890">
    <property type="term" value="P:retrograde vesicle-mediated transport, Golgi to endoplasmic reticulum"/>
    <property type="evidence" value="ECO:0007669"/>
    <property type="project" value="TreeGrafter"/>
</dbReference>
<evidence type="ECO:0000256" key="4">
    <source>
        <dbReference type="ARBA" id="ARBA00022989"/>
    </source>
</evidence>
<dbReference type="AlphaFoldDB" id="A0A6A2XJV7"/>
<dbReference type="Pfam" id="PF03248">
    <property type="entry name" value="Rer1"/>
    <property type="match status" value="1"/>
</dbReference>
<reference evidence="8" key="1">
    <citation type="submission" date="2019-09" db="EMBL/GenBank/DDBJ databases">
        <title>Draft genome information of white flower Hibiscus syriacus.</title>
        <authorList>
            <person name="Kim Y.-M."/>
        </authorList>
    </citation>
    <scope>NUCLEOTIDE SEQUENCE [LARGE SCALE GENOMIC DNA]</scope>
    <source>
        <strain evidence="8">YM2019G1</strain>
    </source>
</reference>